<dbReference type="SUPFAM" id="SSF55681">
    <property type="entry name" value="Class II aaRS and biotin synthetases"/>
    <property type="match status" value="1"/>
</dbReference>
<dbReference type="Pfam" id="PF00587">
    <property type="entry name" value="tRNA-synt_2b"/>
    <property type="match status" value="1"/>
</dbReference>
<accession>A0A9N9NNP5</accession>
<dbReference type="Gene3D" id="3.40.50.800">
    <property type="entry name" value="Anticodon-binding domain"/>
    <property type="match status" value="1"/>
</dbReference>
<proteinExistence type="inferred from homology"/>
<keyword evidence="8" id="KW-0030">Aminoacyl-tRNA synthetase</keyword>
<dbReference type="InterPro" id="IPR006689">
    <property type="entry name" value="Small_GTPase_ARF/SAR"/>
</dbReference>
<dbReference type="InterPro" id="IPR050062">
    <property type="entry name" value="Pro-tRNA_synthetase"/>
</dbReference>
<evidence type="ECO:0000256" key="10">
    <source>
        <dbReference type="ARBA" id="ARBA00047671"/>
    </source>
</evidence>
<sequence length="505" mass="57999">SIRTYWRNYFEKIDGVIWVVDSADRMRLDDCKKELQALLLEENYDKRACLSKVFLPTINDPASKTVKDKKEASTIENDGAVKGESHQLMIRAGLIRQSSSGVYSLLPFALRSIEKIEKIIDQEMRNVEIITPYFIKRQFVEADRTMECYWERGLFKELKLNSNFDPVEDDRKTSDFCLAPTHEEEITQLVANDIFSYRQLPLRLYQIGRKFRDEMRPRAGLLRGREFIMKDLYTFDATEEAALKTYEEINEAYKKIFTRIGLPFAVAEADTGNIGGTKSHEFHILSPVGEDLILSCLRCGYTSNEECAHGIDNNRCPVCYKDSITSHDPDNFHPLESNRAIEVGHTFLLGTKYSDPLKATFAPENKGELLSIQMGCYGIGVSRMLAAIIESSHDSKGIIWPQSVAPYRVCIIPGGDEPEITEKIRSLYDFLISECNGLNDEVLIDDRMNLSFGYRMKDAELLGYPWLMIIGKKFLESGKIEIHNRHNNQRKYLEFNEIKNLFFGC</sequence>
<evidence type="ECO:0000256" key="5">
    <source>
        <dbReference type="ARBA" id="ARBA00022840"/>
    </source>
</evidence>
<evidence type="ECO:0000256" key="4">
    <source>
        <dbReference type="ARBA" id="ARBA00022741"/>
    </source>
</evidence>
<evidence type="ECO:0000256" key="1">
    <source>
        <dbReference type="ARBA" id="ARBA00008226"/>
    </source>
</evidence>
<dbReference type="AlphaFoldDB" id="A0A9N9NNP5"/>
<dbReference type="Pfam" id="PF03129">
    <property type="entry name" value="HGTP_anticodon"/>
    <property type="match status" value="1"/>
</dbReference>
<dbReference type="GO" id="GO:0004827">
    <property type="term" value="F:proline-tRNA ligase activity"/>
    <property type="evidence" value="ECO:0007669"/>
    <property type="project" value="UniProtKB-EC"/>
</dbReference>
<dbReference type="GO" id="GO:0005525">
    <property type="term" value="F:GTP binding"/>
    <property type="evidence" value="ECO:0007669"/>
    <property type="project" value="UniProtKB-KW"/>
</dbReference>
<dbReference type="InterPro" id="IPR004154">
    <property type="entry name" value="Anticodon-bd"/>
</dbReference>
<dbReference type="InterPro" id="IPR002316">
    <property type="entry name" value="Pro-tRNA-ligase_IIa"/>
</dbReference>
<dbReference type="PRINTS" id="PR01046">
    <property type="entry name" value="TRNASYNTHPRO"/>
</dbReference>
<dbReference type="InterPro" id="IPR027417">
    <property type="entry name" value="P-loop_NTPase"/>
</dbReference>
<dbReference type="GO" id="GO:0003924">
    <property type="term" value="F:GTPase activity"/>
    <property type="evidence" value="ECO:0007669"/>
    <property type="project" value="InterPro"/>
</dbReference>
<evidence type="ECO:0000256" key="3">
    <source>
        <dbReference type="ARBA" id="ARBA00022598"/>
    </source>
</evidence>
<keyword evidence="6" id="KW-0648">Protein biosynthesis</keyword>
<feature type="domain" description="Aminoacyl-transfer RNA synthetases class-II family profile" evidence="11">
    <location>
        <begin position="116"/>
        <end position="401"/>
    </location>
</feature>
<dbReference type="Gene3D" id="3.40.50.300">
    <property type="entry name" value="P-loop containing nucleotide triphosphate hydrolases"/>
    <property type="match status" value="1"/>
</dbReference>
<evidence type="ECO:0000256" key="8">
    <source>
        <dbReference type="ARBA" id="ARBA00023146"/>
    </source>
</evidence>
<organism evidence="12 13">
    <name type="scientific">Dentiscutata erythropus</name>
    <dbReference type="NCBI Taxonomy" id="1348616"/>
    <lineage>
        <taxon>Eukaryota</taxon>
        <taxon>Fungi</taxon>
        <taxon>Fungi incertae sedis</taxon>
        <taxon>Mucoromycota</taxon>
        <taxon>Glomeromycotina</taxon>
        <taxon>Glomeromycetes</taxon>
        <taxon>Diversisporales</taxon>
        <taxon>Gigasporaceae</taxon>
        <taxon>Dentiscutata</taxon>
    </lineage>
</organism>
<comment type="similarity">
    <text evidence="1">Belongs to the class-II aminoacyl-tRNA synthetase family.</text>
</comment>
<dbReference type="Pfam" id="PF00025">
    <property type="entry name" value="Arf"/>
    <property type="match status" value="1"/>
</dbReference>
<dbReference type="InterPro" id="IPR006195">
    <property type="entry name" value="aa-tRNA-synth_II"/>
</dbReference>
<name>A0A9N9NNP5_9GLOM</name>
<dbReference type="GO" id="GO:0005524">
    <property type="term" value="F:ATP binding"/>
    <property type="evidence" value="ECO:0007669"/>
    <property type="project" value="UniProtKB-KW"/>
</dbReference>
<evidence type="ECO:0000256" key="2">
    <source>
        <dbReference type="ARBA" id="ARBA00012831"/>
    </source>
</evidence>
<dbReference type="GO" id="GO:0005739">
    <property type="term" value="C:mitochondrion"/>
    <property type="evidence" value="ECO:0007669"/>
    <property type="project" value="TreeGrafter"/>
</dbReference>
<dbReference type="InterPro" id="IPR002314">
    <property type="entry name" value="aa-tRNA-synt_IIb"/>
</dbReference>
<dbReference type="PANTHER" id="PTHR42753:SF2">
    <property type="entry name" value="PROLINE--TRNA LIGASE"/>
    <property type="match status" value="1"/>
</dbReference>
<evidence type="ECO:0000256" key="7">
    <source>
        <dbReference type="ARBA" id="ARBA00023134"/>
    </source>
</evidence>
<dbReference type="EMBL" id="CAJVPY010014543">
    <property type="protein sequence ID" value="CAG8747145.1"/>
    <property type="molecule type" value="Genomic_DNA"/>
</dbReference>
<dbReference type="PROSITE" id="PS50862">
    <property type="entry name" value="AA_TRNA_LIGASE_II"/>
    <property type="match status" value="1"/>
</dbReference>
<dbReference type="EC" id="6.1.1.15" evidence="2"/>
<evidence type="ECO:0000313" key="12">
    <source>
        <dbReference type="EMBL" id="CAG8747145.1"/>
    </source>
</evidence>
<keyword evidence="5" id="KW-0067">ATP-binding</keyword>
<keyword evidence="7" id="KW-0342">GTP-binding</keyword>
<dbReference type="CDD" id="cd00779">
    <property type="entry name" value="ProRS_core_prok"/>
    <property type="match status" value="1"/>
</dbReference>
<dbReference type="InterPro" id="IPR036621">
    <property type="entry name" value="Anticodon-bd_dom_sf"/>
</dbReference>
<evidence type="ECO:0000256" key="6">
    <source>
        <dbReference type="ARBA" id="ARBA00022917"/>
    </source>
</evidence>
<keyword evidence="4" id="KW-0547">Nucleotide-binding</keyword>
<gene>
    <name evidence="12" type="ORF">DERYTH_LOCUS16532</name>
</gene>
<dbReference type="CDD" id="cd00861">
    <property type="entry name" value="ProRS_anticodon_short"/>
    <property type="match status" value="1"/>
</dbReference>
<evidence type="ECO:0000256" key="9">
    <source>
        <dbReference type="ARBA" id="ARBA00029731"/>
    </source>
</evidence>
<reference evidence="12" key="1">
    <citation type="submission" date="2021-06" db="EMBL/GenBank/DDBJ databases">
        <authorList>
            <person name="Kallberg Y."/>
            <person name="Tangrot J."/>
            <person name="Rosling A."/>
        </authorList>
    </citation>
    <scope>NUCLEOTIDE SEQUENCE</scope>
    <source>
        <strain evidence="12">MA453B</strain>
    </source>
</reference>
<dbReference type="InterPro" id="IPR045864">
    <property type="entry name" value="aa-tRNA-synth_II/BPL/LPL"/>
</dbReference>
<dbReference type="InterPro" id="IPR033730">
    <property type="entry name" value="ProRS_core_prok"/>
</dbReference>
<keyword evidence="3" id="KW-0436">Ligase</keyword>
<comment type="catalytic activity">
    <reaction evidence="10">
        <text>tRNA(Pro) + L-proline + ATP = L-prolyl-tRNA(Pro) + AMP + diphosphate</text>
        <dbReference type="Rhea" id="RHEA:14305"/>
        <dbReference type="Rhea" id="RHEA-COMP:9700"/>
        <dbReference type="Rhea" id="RHEA-COMP:9702"/>
        <dbReference type="ChEBI" id="CHEBI:30616"/>
        <dbReference type="ChEBI" id="CHEBI:33019"/>
        <dbReference type="ChEBI" id="CHEBI:60039"/>
        <dbReference type="ChEBI" id="CHEBI:78442"/>
        <dbReference type="ChEBI" id="CHEBI:78532"/>
        <dbReference type="ChEBI" id="CHEBI:456215"/>
        <dbReference type="EC" id="6.1.1.15"/>
    </reaction>
</comment>
<dbReference type="OrthoDB" id="10267474at2759"/>
<dbReference type="PANTHER" id="PTHR42753">
    <property type="entry name" value="MITOCHONDRIAL RIBOSOME PROTEIN L39/PROLYL-TRNA LIGASE FAMILY MEMBER"/>
    <property type="match status" value="1"/>
</dbReference>
<dbReference type="Proteomes" id="UP000789405">
    <property type="component" value="Unassembled WGS sequence"/>
</dbReference>
<protein>
    <recommendedName>
        <fullName evidence="2">proline--tRNA ligase</fullName>
        <ecNumber evidence="2">6.1.1.15</ecNumber>
    </recommendedName>
    <alternativeName>
        <fullName evidence="9">Prolyl-tRNA synthetase</fullName>
    </alternativeName>
</protein>
<dbReference type="InterPro" id="IPR044140">
    <property type="entry name" value="ProRS_anticodon_short"/>
</dbReference>
<dbReference type="SUPFAM" id="SSF52540">
    <property type="entry name" value="P-loop containing nucleoside triphosphate hydrolases"/>
    <property type="match status" value="1"/>
</dbReference>
<dbReference type="Gene3D" id="3.30.930.10">
    <property type="entry name" value="Bira Bifunctional Protein, Domain 2"/>
    <property type="match status" value="1"/>
</dbReference>
<dbReference type="GO" id="GO:0006433">
    <property type="term" value="P:prolyl-tRNA aminoacylation"/>
    <property type="evidence" value="ECO:0007669"/>
    <property type="project" value="InterPro"/>
</dbReference>
<dbReference type="SUPFAM" id="SSF52954">
    <property type="entry name" value="Class II aaRS ABD-related"/>
    <property type="match status" value="1"/>
</dbReference>
<feature type="non-terminal residue" evidence="12">
    <location>
        <position position="1"/>
    </location>
</feature>
<comment type="caution">
    <text evidence="12">The sequence shown here is derived from an EMBL/GenBank/DDBJ whole genome shotgun (WGS) entry which is preliminary data.</text>
</comment>
<keyword evidence="13" id="KW-1185">Reference proteome</keyword>
<evidence type="ECO:0000313" key="13">
    <source>
        <dbReference type="Proteomes" id="UP000789405"/>
    </source>
</evidence>
<evidence type="ECO:0000259" key="11">
    <source>
        <dbReference type="PROSITE" id="PS50862"/>
    </source>
</evidence>